<organism evidence="3 4">
    <name type="scientific">Elizabethkingia bruuniana</name>
    <dbReference type="NCBI Taxonomy" id="1756149"/>
    <lineage>
        <taxon>Bacteria</taxon>
        <taxon>Pseudomonadati</taxon>
        <taxon>Bacteroidota</taxon>
        <taxon>Flavobacteriia</taxon>
        <taxon>Flavobacteriales</taxon>
        <taxon>Weeksellaceae</taxon>
        <taxon>Elizabethkingia</taxon>
    </lineage>
</organism>
<dbReference type="GeneID" id="93133222"/>
<feature type="compositionally biased region" description="Basic and acidic residues" evidence="2">
    <location>
        <begin position="538"/>
        <end position="551"/>
    </location>
</feature>
<name>A0A7T7ZYQ8_9FLAO</name>
<dbReference type="KEGG" id="egm:AYC65_09910"/>
<protein>
    <submittedName>
        <fullName evidence="3">Uncharacterized protein</fullName>
    </submittedName>
</protein>
<keyword evidence="4" id="KW-1185">Reference proteome</keyword>
<keyword evidence="1" id="KW-0175">Coiled coil</keyword>
<dbReference type="OrthoDB" id="719419at2"/>
<dbReference type="Proteomes" id="UP000595426">
    <property type="component" value="Chromosome"/>
</dbReference>
<gene>
    <name evidence="3" type="ORF">I6H88_20940</name>
</gene>
<sequence length="853" mass="96080">MKKSLHIKIVDSPSSKLDMDTGYGVLKLPKASSFSVVVEEYEKETKALSEDFNKSVELSKKRWDERAKAGWSPKKLLENWNANEEERLKAYKEKQNSIQEKYKDVNWTWILAPKKLDPQNLSHNESFSKGVTGMQTVNFPEVLEGGGLAYLEAFFPETGAEGKKPYGIFVRAMGKPSVIRTEWTDMQDNPIPKGTKVCWGSHLRLHIYTSGLYGQELEIALKDKDTFILDSDDDLSYGGSKTFMCEVDAVKANKNEEGKQGVAGLITENEEKVKRTYIQKSVINVWVDYSWIKEGGSNIKIYSLVKSIQTGKFFENFERNYLEVAYEGKPYNWEKDSSNKPVLVGQIETNIAAYHPCLYKEVIFNPIPESDTEKSRVLFKEQEGVSFPNLLNIPIICPDVDHLKDYSIELKQLETTECIFTGKKNDHKTKALTVLKSPENFKNINVSSNVLSFKAAFNYHPSNDNLLEKTSFKMLEYIWPVSLPRDNSASLDIMASTCRYSKQLKILVYPDVKWTLDFRFGMKGPEQYTYTNLPNYPRTDKEDAKDPKSRYSDAFSKSNKAGRINKYGMEKRANGMELEFQLVLKAEYNKGEEIELADKYAQKIKKFLELLLTLKEGLDRLTNIDKINSGHKSAVKGLGKILKSPIVGTIDYPAISIGGKWQAAIKEDTNEVYTDGKLMVRFNPLLKGDVSLDIIAAVSYVPAFGQAVKAIEIALNTVGAELNFMLTLFGQVNVEFEYALAEKGGSNLNLNGEIGLRLSLSAKAKISLNAVVFSIDGEIQAEAYAVTSVKPKASIGHDNKGTFVEAKCDFMGINIVCIITAKGKNNQIQYKDTYNILDREDNFVKGKGYIIEA</sequence>
<evidence type="ECO:0000313" key="3">
    <source>
        <dbReference type="EMBL" id="QQN58855.1"/>
    </source>
</evidence>
<accession>A0A7T7ZYQ8</accession>
<proteinExistence type="predicted"/>
<dbReference type="AlphaFoldDB" id="A0A7T7ZYQ8"/>
<feature type="region of interest" description="Disordered" evidence="2">
    <location>
        <begin position="531"/>
        <end position="555"/>
    </location>
</feature>
<feature type="coiled-coil region" evidence="1">
    <location>
        <begin position="74"/>
        <end position="101"/>
    </location>
</feature>
<reference evidence="3 4" key="1">
    <citation type="submission" date="2020-12" db="EMBL/GenBank/DDBJ databases">
        <title>FDA dAtabase for Regulatory Grade micrObial Sequences (FDA-ARGOS): Supporting development and validation of Infectious Disease Dx tests.</title>
        <authorList>
            <person name="Kerrigan L."/>
            <person name="Long C."/>
            <person name="Tallon L."/>
            <person name="Sadzewicz L."/>
            <person name="Zhao X."/>
            <person name="Boylan J."/>
            <person name="Ott S."/>
            <person name="Bowen H."/>
            <person name="Vavikolanu K."/>
            <person name="Mehta A."/>
            <person name="Aluvathingal J."/>
            <person name="Nadendla S."/>
            <person name="Yan Y."/>
            <person name="Sichtig H."/>
        </authorList>
    </citation>
    <scope>NUCLEOTIDE SEQUENCE [LARGE SCALE GENOMIC DNA]</scope>
    <source>
        <strain evidence="3 4">FDAARGOS_1031</strain>
    </source>
</reference>
<dbReference type="RefSeq" id="WP_034869995.1">
    <property type="nucleotide sequence ID" value="NZ_CBCSDR010000001.1"/>
</dbReference>
<evidence type="ECO:0000256" key="1">
    <source>
        <dbReference type="SAM" id="Coils"/>
    </source>
</evidence>
<dbReference type="EMBL" id="CP067018">
    <property type="protein sequence ID" value="QQN58855.1"/>
    <property type="molecule type" value="Genomic_DNA"/>
</dbReference>
<evidence type="ECO:0000313" key="4">
    <source>
        <dbReference type="Proteomes" id="UP000595426"/>
    </source>
</evidence>
<evidence type="ECO:0000256" key="2">
    <source>
        <dbReference type="SAM" id="MobiDB-lite"/>
    </source>
</evidence>